<dbReference type="Proteomes" id="UP000183649">
    <property type="component" value="Unassembled WGS sequence"/>
</dbReference>
<dbReference type="NCBIfam" id="NF008935">
    <property type="entry name" value="PRK12292.1-1"/>
    <property type="match status" value="1"/>
</dbReference>
<dbReference type="UniPathway" id="UPA00031">
    <property type="reaction ID" value="UER00006"/>
</dbReference>
<evidence type="ECO:0000259" key="10">
    <source>
        <dbReference type="Pfam" id="PF13393"/>
    </source>
</evidence>
<evidence type="ECO:0000256" key="3">
    <source>
        <dbReference type="ARBA" id="ARBA00005539"/>
    </source>
</evidence>
<dbReference type="GO" id="GO:0005737">
    <property type="term" value="C:cytoplasm"/>
    <property type="evidence" value="ECO:0007669"/>
    <property type="project" value="UniProtKB-SubCell"/>
</dbReference>
<dbReference type="EMBL" id="CYHF01000005">
    <property type="protein sequence ID" value="CUA97023.1"/>
    <property type="molecule type" value="Genomic_DNA"/>
</dbReference>
<dbReference type="GO" id="GO:0006427">
    <property type="term" value="P:histidyl-tRNA aminoacylation"/>
    <property type="evidence" value="ECO:0007669"/>
    <property type="project" value="TreeGrafter"/>
</dbReference>
<reference evidence="12" key="1">
    <citation type="submission" date="2015-08" db="EMBL/GenBank/DDBJ databases">
        <authorList>
            <person name="Varghese N."/>
        </authorList>
    </citation>
    <scope>NUCLEOTIDE SEQUENCE [LARGE SCALE GENOMIC DNA]</scope>
    <source>
        <strain evidence="12">DSM 18181</strain>
    </source>
</reference>
<dbReference type="InterPro" id="IPR004517">
    <property type="entry name" value="HisZ"/>
</dbReference>
<dbReference type="AlphaFoldDB" id="A0A0K6I1S5"/>
<gene>
    <name evidence="9" type="primary">hisZ</name>
    <name evidence="11" type="ORF">Ga0061069_10564</name>
</gene>
<comment type="subunit">
    <text evidence="4 9">Heteromultimer composed of HisG and HisZ subunits.</text>
</comment>
<evidence type="ECO:0000256" key="2">
    <source>
        <dbReference type="ARBA" id="ARBA00004667"/>
    </source>
</evidence>
<dbReference type="Gene3D" id="3.30.930.10">
    <property type="entry name" value="Bira Bifunctional Protein, Domain 2"/>
    <property type="match status" value="1"/>
</dbReference>
<keyword evidence="7 9" id="KW-0368">Histidine biosynthesis</keyword>
<dbReference type="InterPro" id="IPR041715">
    <property type="entry name" value="HisRS-like_core"/>
</dbReference>
<evidence type="ECO:0000256" key="1">
    <source>
        <dbReference type="ARBA" id="ARBA00004496"/>
    </source>
</evidence>
<keyword evidence="9" id="KW-0028">Amino-acid biosynthesis</keyword>
<proteinExistence type="inferred from homology"/>
<comment type="function">
    <text evidence="8 9">Required for the first step of histidine biosynthesis. May allow the feedback regulation of ATP phosphoribosyltransferase activity by histidine.</text>
</comment>
<dbReference type="PANTHER" id="PTHR43707">
    <property type="entry name" value="HISTIDYL-TRNA SYNTHETASE"/>
    <property type="match status" value="1"/>
</dbReference>
<dbReference type="GO" id="GO:0016757">
    <property type="term" value="F:glycosyltransferase activity"/>
    <property type="evidence" value="ECO:0007669"/>
    <property type="project" value="UniProtKB-KW"/>
</dbReference>
<keyword evidence="6 9" id="KW-0963">Cytoplasm</keyword>
<dbReference type="InterPro" id="IPR045864">
    <property type="entry name" value="aa-tRNA-synth_II/BPL/LPL"/>
</dbReference>
<dbReference type="STRING" id="339866.GCA_001418255_01570"/>
<dbReference type="HAMAP" id="MF_00125">
    <property type="entry name" value="HisZ"/>
    <property type="match status" value="1"/>
</dbReference>
<organism evidence="11 12">
    <name type="scientific">Thiomonas bhubaneswarensis</name>
    <dbReference type="NCBI Taxonomy" id="339866"/>
    <lineage>
        <taxon>Bacteria</taxon>
        <taxon>Pseudomonadati</taxon>
        <taxon>Pseudomonadota</taxon>
        <taxon>Betaproteobacteria</taxon>
        <taxon>Burkholderiales</taxon>
        <taxon>Thiomonas</taxon>
    </lineage>
</organism>
<evidence type="ECO:0000256" key="9">
    <source>
        <dbReference type="HAMAP-Rule" id="MF_00125"/>
    </source>
</evidence>
<comment type="miscellaneous">
    <text evidence="9">This function is generally fulfilled by the C-terminal part of HisG, which is missing in some bacteria such as this one.</text>
</comment>
<comment type="similarity">
    <text evidence="3 9">Belongs to the class-II aminoacyl-tRNA synthetase family. HisZ subfamily.</text>
</comment>
<dbReference type="GO" id="GO:0000105">
    <property type="term" value="P:L-histidine biosynthetic process"/>
    <property type="evidence" value="ECO:0007669"/>
    <property type="project" value="UniProtKB-UniRule"/>
</dbReference>
<protein>
    <recommendedName>
        <fullName evidence="5 9">ATP phosphoribosyltransferase regulatory subunit</fullName>
    </recommendedName>
</protein>
<evidence type="ECO:0000256" key="4">
    <source>
        <dbReference type="ARBA" id="ARBA00011496"/>
    </source>
</evidence>
<keyword evidence="12" id="KW-1185">Reference proteome</keyword>
<keyword evidence="11" id="KW-0328">Glycosyltransferase</keyword>
<dbReference type="InterPro" id="IPR004516">
    <property type="entry name" value="HisRS/HisZ"/>
</dbReference>
<dbReference type="RefSeq" id="WP_055450473.1">
    <property type="nucleotide sequence ID" value="NZ_CYHF01000005.1"/>
</dbReference>
<dbReference type="OrthoDB" id="9769617at2"/>
<evidence type="ECO:0000256" key="7">
    <source>
        <dbReference type="ARBA" id="ARBA00023102"/>
    </source>
</evidence>
<evidence type="ECO:0000256" key="5">
    <source>
        <dbReference type="ARBA" id="ARBA00020397"/>
    </source>
</evidence>
<dbReference type="PANTHER" id="PTHR43707:SF1">
    <property type="entry name" value="HISTIDINE--TRNA LIGASE, MITOCHONDRIAL-RELATED"/>
    <property type="match status" value="1"/>
</dbReference>
<dbReference type="NCBIfam" id="NF009086">
    <property type="entry name" value="PRK12421.1"/>
    <property type="match status" value="1"/>
</dbReference>
<comment type="subcellular location">
    <subcellularLocation>
        <location evidence="1 9">Cytoplasm</location>
    </subcellularLocation>
</comment>
<name>A0A0K6I1S5_9BURK</name>
<evidence type="ECO:0000256" key="6">
    <source>
        <dbReference type="ARBA" id="ARBA00022490"/>
    </source>
</evidence>
<dbReference type="GO" id="GO:0004821">
    <property type="term" value="F:histidine-tRNA ligase activity"/>
    <property type="evidence" value="ECO:0007669"/>
    <property type="project" value="TreeGrafter"/>
</dbReference>
<dbReference type="Pfam" id="PF13393">
    <property type="entry name" value="tRNA-synt_His"/>
    <property type="match status" value="1"/>
</dbReference>
<dbReference type="SUPFAM" id="SSF55681">
    <property type="entry name" value="Class II aaRS and biotin synthetases"/>
    <property type="match status" value="1"/>
</dbReference>
<evidence type="ECO:0000313" key="11">
    <source>
        <dbReference type="EMBL" id="CUA97023.1"/>
    </source>
</evidence>
<evidence type="ECO:0000313" key="12">
    <source>
        <dbReference type="Proteomes" id="UP000183649"/>
    </source>
</evidence>
<feature type="domain" description="Class II Histidinyl-tRNA synthetase (HisRS)-like catalytic core" evidence="10">
    <location>
        <begin position="10"/>
        <end position="315"/>
    </location>
</feature>
<evidence type="ECO:0000256" key="8">
    <source>
        <dbReference type="ARBA" id="ARBA00025246"/>
    </source>
</evidence>
<comment type="pathway">
    <text evidence="2 9">Amino-acid biosynthesis; L-histidine biosynthesis; L-histidine from 5-phospho-alpha-D-ribose 1-diphosphate: step 1/9.</text>
</comment>
<accession>A0A0K6I1S5</accession>
<keyword evidence="11" id="KW-0808">Transferase</keyword>
<sequence length="388" mass="42085">MSNWRLPEYFSDVLPREAAVIEHLRRACLDTAKGYGYALVMPPLLEFVDSLLSGTGQDLDLQTFKLVDQLSGRTLGLRADMTPQAARIDSHLLNQEGVTRVCYCGSAVRTHPEGVHASREIQQFGAELYGHAGLEADLEVQCLALDCLRLAGVQQAALDLADNRIVRGVLSGMLLGPEDMVAILDALANKDAGELRLLTRDCTAAQRAAILALPELYGDADVLHEARRTLPQHALILQALDDLSALAAHHRQQGSQVQIDLADMRGYRYHSGVIFSVYARGYANAVARGGRYDEVGASFGRPRAATGFSMDLREVAGFATAPQPGSPIVAEWTTAPGLADAVADLRQRGETVVQLPSGQAHDVRTFPRQLVLRAGRWQVEDRSGSSQV</sequence>